<dbReference type="Proteomes" id="UP000739180">
    <property type="component" value="Unassembled WGS sequence"/>
</dbReference>
<accession>A0ABY2XIW7</accession>
<name>A0ABY2XIW7_9GAMM</name>
<keyword evidence="7 9" id="KW-0472">Membrane</keyword>
<feature type="transmembrane region" description="Helical" evidence="9">
    <location>
        <begin position="234"/>
        <end position="255"/>
    </location>
</feature>
<organism evidence="10 11">
    <name type="scientific">Alloalcanivorax gelatiniphagus</name>
    <dbReference type="NCBI Taxonomy" id="1194167"/>
    <lineage>
        <taxon>Bacteria</taxon>
        <taxon>Pseudomonadati</taxon>
        <taxon>Pseudomonadota</taxon>
        <taxon>Gammaproteobacteria</taxon>
        <taxon>Oceanospirillales</taxon>
        <taxon>Alcanivoracaceae</taxon>
        <taxon>Alloalcanivorax</taxon>
    </lineage>
</organism>
<evidence type="ECO:0000256" key="3">
    <source>
        <dbReference type="ARBA" id="ARBA00022475"/>
    </source>
</evidence>
<protein>
    <submittedName>
        <fullName evidence="10">Intracellular growth attenuator family protein</fullName>
    </submittedName>
</protein>
<feature type="region of interest" description="Disordered" evidence="8">
    <location>
        <begin position="153"/>
        <end position="182"/>
    </location>
</feature>
<evidence type="ECO:0000256" key="8">
    <source>
        <dbReference type="SAM" id="MobiDB-lite"/>
    </source>
</evidence>
<feature type="compositionally biased region" description="Acidic residues" evidence="8">
    <location>
        <begin position="171"/>
        <end position="181"/>
    </location>
</feature>
<evidence type="ECO:0000313" key="10">
    <source>
        <dbReference type="EMBL" id="TMW11838.1"/>
    </source>
</evidence>
<feature type="transmembrane region" description="Helical" evidence="9">
    <location>
        <begin position="658"/>
        <end position="680"/>
    </location>
</feature>
<feature type="transmembrane region" description="Helical" evidence="9">
    <location>
        <begin position="6"/>
        <end position="27"/>
    </location>
</feature>
<evidence type="ECO:0000256" key="2">
    <source>
        <dbReference type="ARBA" id="ARBA00009494"/>
    </source>
</evidence>
<evidence type="ECO:0000256" key="6">
    <source>
        <dbReference type="ARBA" id="ARBA00022989"/>
    </source>
</evidence>
<evidence type="ECO:0000256" key="5">
    <source>
        <dbReference type="ARBA" id="ARBA00022692"/>
    </source>
</evidence>
<evidence type="ECO:0000313" key="11">
    <source>
        <dbReference type="Proteomes" id="UP000739180"/>
    </source>
</evidence>
<feature type="transmembrane region" description="Helical" evidence="9">
    <location>
        <begin position="352"/>
        <end position="371"/>
    </location>
</feature>
<evidence type="ECO:0000256" key="9">
    <source>
        <dbReference type="SAM" id="Phobius"/>
    </source>
</evidence>
<comment type="caution">
    <text evidence="10">The sequence shown here is derived from an EMBL/GenBank/DDBJ whole genome shotgun (WGS) entry which is preliminary data.</text>
</comment>
<keyword evidence="6 9" id="KW-1133">Transmembrane helix</keyword>
<gene>
    <name evidence="10" type="ORF">FGS76_12460</name>
</gene>
<dbReference type="RefSeq" id="WP_138772983.1">
    <property type="nucleotide sequence ID" value="NZ_VCQT01000038.1"/>
</dbReference>
<sequence length="699" mass="78010">MGLLVIKLILITVVILTSLYSAIVYSARKRESARQLNALRGQAQPLRRLSPEERQALEPFLVRPDRPGKPVRLHSEEVFPLSGEYRRHGVENQGNQTWHHIIGGVEVILPFDAEHFLSHDNQAEVVFADKLAVVVRLNDFELLEGAARDRRRESARNQWEQGDRGALQDIVDNDEEETEDDQAARRRVDILLQRDETEAEILAREGRGLGLLAGLCWTLAFIALALAASRDSLTWLLIWSALALLCAAPALWLIWRPWRPGPPGKVNRVSGYLNLIPVGLDEQTQTVSVAPALGDKFAFQLPDQWRPYIEYEQDQRLELELRVDDYSVVDYNRRFSVDQEYRRHPPVYWGRHLSLALVGLLALVVALLGPVRPELDAAQAGQWLSGAGPLTVNDPARLVEAAPSPGRHLVLDGQGRCQVATDPARLRCDRIRWGGDTPSLPDLEPDPLIRSALAGELVETRRDRSLELMAMLRGGGAGDRRPLVVSNGREVLAAIQELCPDDNTPACDDLRRRALNTLRFPAAPQEQDWDTLRGRLAEEDNPEHREAVALSRQLDNLGDAMARVAQQRLQPLTEQLAGALAEQQRGGVVLSTTRGEDLLALPSGDRAGRKWETLRAQDGEQGLRAFHLEGVLVERASTEDGAPHWVLDPQRVDRDGQALLRVLWVVAALGLLLVHGVLALRGRLAAQRRRRALQREYGG</sequence>
<dbReference type="EMBL" id="VCQT01000038">
    <property type="protein sequence ID" value="TMW11838.1"/>
    <property type="molecule type" value="Genomic_DNA"/>
</dbReference>
<reference evidence="10 11" key="1">
    <citation type="submission" date="2019-05" db="EMBL/GenBank/DDBJ databases">
        <title>Genome of Alcanivorax gelatiniphagus, an oil degrading marine bacteria.</title>
        <authorList>
            <person name="Kwon K.K."/>
        </authorList>
    </citation>
    <scope>NUCLEOTIDE SEQUENCE [LARGE SCALE GENOMIC DNA]</scope>
    <source>
        <strain evidence="10 11">MEBiC 08158</strain>
    </source>
</reference>
<keyword evidence="3" id="KW-1003">Cell membrane</keyword>
<evidence type="ECO:0000256" key="7">
    <source>
        <dbReference type="ARBA" id="ARBA00023136"/>
    </source>
</evidence>
<dbReference type="Pfam" id="PF07095">
    <property type="entry name" value="IgaA"/>
    <property type="match status" value="1"/>
</dbReference>
<evidence type="ECO:0000256" key="1">
    <source>
        <dbReference type="ARBA" id="ARBA00004429"/>
    </source>
</evidence>
<evidence type="ECO:0000256" key="4">
    <source>
        <dbReference type="ARBA" id="ARBA00022519"/>
    </source>
</evidence>
<keyword evidence="4" id="KW-0997">Cell inner membrane</keyword>
<comment type="subcellular location">
    <subcellularLocation>
        <location evidence="1">Cell inner membrane</location>
        <topology evidence="1">Multi-pass membrane protein</topology>
    </subcellularLocation>
</comment>
<feature type="transmembrane region" description="Helical" evidence="9">
    <location>
        <begin position="209"/>
        <end position="228"/>
    </location>
</feature>
<comment type="similarity">
    <text evidence="2">Belongs to the IgaA family.</text>
</comment>
<keyword evidence="11" id="KW-1185">Reference proteome</keyword>
<proteinExistence type="inferred from homology"/>
<keyword evidence="5 9" id="KW-0812">Transmembrane</keyword>
<dbReference type="InterPro" id="IPR010771">
    <property type="entry name" value="IgaA"/>
</dbReference>